<dbReference type="Proteomes" id="UP000094527">
    <property type="component" value="Unassembled WGS sequence"/>
</dbReference>
<comment type="similarity">
    <text evidence="7 8">Belongs to the TRAFAC class TrmE-Era-EngA-EngB-Septin-like GTPase superfamily. Septin GTPase family.</text>
</comment>
<comment type="subcellular location">
    <subcellularLocation>
        <location evidence="1">Cytoplasm</location>
        <location evidence="1">Cytoskeleton</location>
    </subcellularLocation>
</comment>
<keyword evidence="12" id="KW-1185">Reference proteome</keyword>
<evidence type="ECO:0000313" key="12">
    <source>
        <dbReference type="Proteomes" id="UP000094527"/>
    </source>
</evidence>
<dbReference type="InterPro" id="IPR030379">
    <property type="entry name" value="G_SEPTIN_dom"/>
</dbReference>
<proteinExistence type="inferred from homology"/>
<dbReference type="AlphaFoldDB" id="A0A1D2MZF9"/>
<feature type="domain" description="Septin-type G" evidence="10">
    <location>
        <begin position="32"/>
        <end position="295"/>
    </location>
</feature>
<accession>A0A1D2MZF9</accession>
<reference evidence="11 12" key="1">
    <citation type="journal article" date="2016" name="Genome Biol. Evol.">
        <title>Gene Family Evolution Reflects Adaptation to Soil Environmental Stressors in the Genome of the Collembolan Orchesella cincta.</title>
        <authorList>
            <person name="Faddeeva-Vakhrusheva A."/>
            <person name="Derks M.F."/>
            <person name="Anvar S.Y."/>
            <person name="Agamennone V."/>
            <person name="Suring W."/>
            <person name="Smit S."/>
            <person name="van Straalen N.M."/>
            <person name="Roelofs D."/>
        </authorList>
    </citation>
    <scope>NUCLEOTIDE SEQUENCE [LARGE SCALE GENOMIC DNA]</scope>
    <source>
        <tissue evidence="11">Mixed pool</tissue>
    </source>
</reference>
<evidence type="ECO:0000256" key="6">
    <source>
        <dbReference type="ARBA" id="ARBA00023212"/>
    </source>
</evidence>
<evidence type="ECO:0000256" key="3">
    <source>
        <dbReference type="ARBA" id="ARBA00022741"/>
    </source>
</evidence>
<dbReference type="GO" id="GO:0005856">
    <property type="term" value="C:cytoskeleton"/>
    <property type="evidence" value="ECO:0007669"/>
    <property type="project" value="UniProtKB-SubCell"/>
</dbReference>
<dbReference type="EMBL" id="LJIJ01000363">
    <property type="protein sequence ID" value="ODM98331.1"/>
    <property type="molecule type" value="Genomic_DNA"/>
</dbReference>
<evidence type="ECO:0000256" key="2">
    <source>
        <dbReference type="ARBA" id="ARBA00022490"/>
    </source>
</evidence>
<keyword evidence="4 9" id="KW-0175">Coiled coil</keyword>
<gene>
    <name evidence="11" type="ORF">Ocin01_08346</name>
</gene>
<dbReference type="GO" id="GO:0005525">
    <property type="term" value="F:GTP binding"/>
    <property type="evidence" value="ECO:0007669"/>
    <property type="project" value="UniProtKB-UniRule"/>
</dbReference>
<comment type="caution">
    <text evidence="11">The sequence shown here is derived from an EMBL/GenBank/DDBJ whole genome shotgun (WGS) entry which is preliminary data.</text>
</comment>
<sequence length="417" mass="47414">MSGSDNIRELPMAGRVGFDSLPDQLVHKSMGKGFVFNILCVGETGIGKSTLMETLFNTKLDSVPAPHTSPSVTLKSESYELVESNVQMNLTIVDTVGYGDQVNQEGASKPIVEYIEGQYSLYFEEELKTDRCLDLYEDTRIHACLYFISPTGHGLKPIDLLTLKLLDGKVNIIPVIAKADSLSPSELQKLKMAIMADLKLSGVNIYMFPSEDGDDKAEKGVMYPLAIVGGRDLVQVGVKMVRGRQYPWGTVEVENEAHCDFVKLRELLIRTNIEDLRELTHERHYELYRKNRLESLGFNDDDIDGNPLGVFERFQNQVTRFQEQIEKATEHVMEVNNRVLQDEDAKSEQVIQQMQSKFDETRGELEEEMLKLEDSKKELHNEMAEFQRLCVQHQMQKLSNSHRTLSLGSFRKPRKSS</sequence>
<keyword evidence="5 8" id="KW-0342">GTP-binding</keyword>
<dbReference type="Gene3D" id="3.40.50.300">
    <property type="entry name" value="P-loop containing nucleotide triphosphate hydrolases"/>
    <property type="match status" value="1"/>
</dbReference>
<keyword evidence="3 8" id="KW-0547">Nucleotide-binding</keyword>
<dbReference type="PROSITE" id="PS51719">
    <property type="entry name" value="G_SEPTIN"/>
    <property type="match status" value="1"/>
</dbReference>
<dbReference type="OMA" id="ERHYELY"/>
<evidence type="ECO:0000256" key="4">
    <source>
        <dbReference type="ARBA" id="ARBA00023054"/>
    </source>
</evidence>
<keyword evidence="6" id="KW-0206">Cytoskeleton</keyword>
<dbReference type="OrthoDB" id="416553at2759"/>
<feature type="coiled-coil region" evidence="9">
    <location>
        <begin position="311"/>
        <end position="396"/>
    </location>
</feature>
<name>A0A1D2MZF9_ORCCI</name>
<dbReference type="CDD" id="cd01850">
    <property type="entry name" value="CDC_Septin"/>
    <property type="match status" value="1"/>
</dbReference>
<keyword evidence="2" id="KW-0963">Cytoplasm</keyword>
<dbReference type="STRING" id="48709.A0A1D2MZF9"/>
<dbReference type="InterPro" id="IPR027417">
    <property type="entry name" value="P-loop_NTPase"/>
</dbReference>
<evidence type="ECO:0000256" key="7">
    <source>
        <dbReference type="PIRNR" id="PIRNR006698"/>
    </source>
</evidence>
<evidence type="ECO:0000313" key="11">
    <source>
        <dbReference type="EMBL" id="ODM98331.1"/>
    </source>
</evidence>
<dbReference type="FunFam" id="3.40.50.300:FF:002048">
    <property type="entry name" value="Septin 6"/>
    <property type="match status" value="1"/>
</dbReference>
<protein>
    <recommendedName>
        <fullName evidence="7">Septin</fullName>
    </recommendedName>
</protein>
<evidence type="ECO:0000256" key="1">
    <source>
        <dbReference type="ARBA" id="ARBA00004245"/>
    </source>
</evidence>
<evidence type="ECO:0000256" key="8">
    <source>
        <dbReference type="RuleBase" id="RU004560"/>
    </source>
</evidence>
<dbReference type="InterPro" id="IPR016491">
    <property type="entry name" value="Septin"/>
</dbReference>
<dbReference type="PIRSF" id="PIRSF006698">
    <property type="entry name" value="Septin"/>
    <property type="match status" value="1"/>
</dbReference>
<dbReference type="SUPFAM" id="SSF52540">
    <property type="entry name" value="P-loop containing nucleoside triphosphate hydrolases"/>
    <property type="match status" value="1"/>
</dbReference>
<organism evidence="11 12">
    <name type="scientific">Orchesella cincta</name>
    <name type="common">Springtail</name>
    <name type="synonym">Podura cincta</name>
    <dbReference type="NCBI Taxonomy" id="48709"/>
    <lineage>
        <taxon>Eukaryota</taxon>
        <taxon>Metazoa</taxon>
        <taxon>Ecdysozoa</taxon>
        <taxon>Arthropoda</taxon>
        <taxon>Hexapoda</taxon>
        <taxon>Collembola</taxon>
        <taxon>Entomobryomorpha</taxon>
        <taxon>Entomobryoidea</taxon>
        <taxon>Orchesellidae</taxon>
        <taxon>Orchesellinae</taxon>
        <taxon>Orchesella</taxon>
    </lineage>
</organism>
<evidence type="ECO:0000256" key="5">
    <source>
        <dbReference type="ARBA" id="ARBA00023134"/>
    </source>
</evidence>
<dbReference type="Pfam" id="PF00735">
    <property type="entry name" value="Septin"/>
    <property type="match status" value="1"/>
</dbReference>
<evidence type="ECO:0000259" key="10">
    <source>
        <dbReference type="PROSITE" id="PS51719"/>
    </source>
</evidence>
<evidence type="ECO:0000256" key="9">
    <source>
        <dbReference type="SAM" id="Coils"/>
    </source>
</evidence>
<dbReference type="PANTHER" id="PTHR18884">
    <property type="entry name" value="SEPTIN"/>
    <property type="match status" value="1"/>
</dbReference>